<dbReference type="InterPro" id="IPR041685">
    <property type="entry name" value="AAA_GajA/Old/RecF-like"/>
</dbReference>
<protein>
    <recommendedName>
        <fullName evidence="1">Endonuclease GajA/Old nuclease/RecF-like AAA domain-containing protein</fullName>
    </recommendedName>
</protein>
<comment type="caution">
    <text evidence="2">The sequence shown here is derived from an EMBL/GenBank/DDBJ whole genome shotgun (WGS) entry which is preliminary data.</text>
</comment>
<name>X1F6E2_9ZZZZ</name>
<dbReference type="AlphaFoldDB" id="X1F6E2"/>
<reference evidence="2" key="1">
    <citation type="journal article" date="2014" name="Front. Microbiol.">
        <title>High frequency of phylogenetically diverse reductive dehalogenase-homologous genes in deep subseafloor sedimentary metagenomes.</title>
        <authorList>
            <person name="Kawai M."/>
            <person name="Futagami T."/>
            <person name="Toyoda A."/>
            <person name="Takaki Y."/>
            <person name="Nishi S."/>
            <person name="Hori S."/>
            <person name="Arai W."/>
            <person name="Tsubouchi T."/>
            <person name="Morono Y."/>
            <person name="Uchiyama I."/>
            <person name="Ito T."/>
            <person name="Fujiyama A."/>
            <person name="Inagaki F."/>
            <person name="Takami H."/>
        </authorList>
    </citation>
    <scope>NUCLEOTIDE SEQUENCE</scope>
    <source>
        <strain evidence="2">Expedition CK06-06</strain>
    </source>
</reference>
<dbReference type="SUPFAM" id="SSF52540">
    <property type="entry name" value="P-loop containing nucleoside triphosphate hydrolases"/>
    <property type="match status" value="1"/>
</dbReference>
<dbReference type="Gene3D" id="3.40.50.300">
    <property type="entry name" value="P-loop containing nucleotide triphosphate hydrolases"/>
    <property type="match status" value="1"/>
</dbReference>
<evidence type="ECO:0000259" key="1">
    <source>
        <dbReference type="Pfam" id="PF13175"/>
    </source>
</evidence>
<feature type="domain" description="Endonuclease GajA/Old nuclease/RecF-like AAA" evidence="1">
    <location>
        <begin position="1"/>
        <end position="66"/>
    </location>
</feature>
<dbReference type="InterPro" id="IPR027417">
    <property type="entry name" value="P-loop_NTPase"/>
</dbReference>
<accession>X1F6E2</accession>
<dbReference type="Pfam" id="PF13175">
    <property type="entry name" value="AAA_15"/>
    <property type="match status" value="1"/>
</dbReference>
<gene>
    <name evidence="2" type="ORF">S03H2_16405</name>
</gene>
<proteinExistence type="predicted"/>
<dbReference type="EMBL" id="BARU01008378">
    <property type="protein sequence ID" value="GAH40472.1"/>
    <property type="molecule type" value="Genomic_DNA"/>
</dbReference>
<organism evidence="2">
    <name type="scientific">marine sediment metagenome</name>
    <dbReference type="NCBI Taxonomy" id="412755"/>
    <lineage>
        <taxon>unclassified sequences</taxon>
        <taxon>metagenomes</taxon>
        <taxon>ecological metagenomes</taxon>
    </lineage>
</organism>
<sequence length="187" mass="21565">MISNYEIKNFKSIKHLTMDCKKINIFIGKPNTGKSNILESLGIFSFPYGVEDHGLKSFVRFSDMTNLFHDNDISEKVEISADDVRFQLVFENDDFKGYGGDKEKKVFHFNFSYNYNGKGSSGISKRFSPFKLYRFAIVETFAQREPGYLLPPHGYNLMQILLTNKAVKKLVADLLGEYDLRKGEFRP</sequence>
<feature type="non-terminal residue" evidence="2">
    <location>
        <position position="187"/>
    </location>
</feature>
<evidence type="ECO:0000313" key="2">
    <source>
        <dbReference type="EMBL" id="GAH40472.1"/>
    </source>
</evidence>